<dbReference type="Proteomes" id="UP000663829">
    <property type="component" value="Unassembled WGS sequence"/>
</dbReference>
<name>A0A813SYQ1_9BILA</name>
<dbReference type="SUPFAM" id="SSF54452">
    <property type="entry name" value="MHC antigen-recognition domain"/>
    <property type="match status" value="1"/>
</dbReference>
<dbReference type="EMBL" id="CAJOBA010001981">
    <property type="protein sequence ID" value="CAF3623840.1"/>
    <property type="molecule type" value="Genomic_DNA"/>
</dbReference>
<dbReference type="Pfam" id="PF17745">
    <property type="entry name" value="Ydr279_N"/>
    <property type="match status" value="1"/>
</dbReference>
<comment type="caution">
    <text evidence="3">The sequence shown here is derived from an EMBL/GenBank/DDBJ whole genome shotgun (WGS) entry which is preliminary data.</text>
</comment>
<dbReference type="AlphaFoldDB" id="A0A813SYQ1"/>
<dbReference type="Gene3D" id="2.20.25.530">
    <property type="match status" value="1"/>
</dbReference>
<evidence type="ECO:0000313" key="5">
    <source>
        <dbReference type="EMBL" id="CAF3587395.1"/>
    </source>
</evidence>
<evidence type="ECO:0000313" key="4">
    <source>
        <dbReference type="EMBL" id="CAF0838927.1"/>
    </source>
</evidence>
<keyword evidence="1" id="KW-0325">Glycoprotein</keyword>
<dbReference type="InterPro" id="IPR041195">
    <property type="entry name" value="Rnh202_N"/>
</dbReference>
<evidence type="ECO:0000313" key="6">
    <source>
        <dbReference type="EMBL" id="CAF3623840.1"/>
    </source>
</evidence>
<sequence length="435" mass="51834">MTQQYVLVVDKQLLYDTPLEFIRFHHPRSNLIQSFAIDKKNKIIFELIKYEQKYSSWFVNDKMVINNGTLYMTTPVNILFLMLPALWNTRIQYMSIVNILKMNDENFGDFYLNFFTIDFISEKISIICDMNEKQEFQLNEQKLMKWLEERHQRLMTKGDLNNAQAFDIICEYLNDDCVEQLQQYLKLKENSFVHYEIPTGQKNQPKATELKKATTIDICTTRNITTIKQKSDCIFAKRSHICAAPTWAQNESIEQYCERLLPTFMIFCAFVREVSFDGYVVEIPHNELTRTIEDFAQVFKKILKCLSDNDPAKRYCMNSTKIDSRGWVFEFDRITFFITTFSPHYPNNHPRYAHESKNYCHILFQPELSFLRHNLSDDTPLTNWENPTTDRDKIRVSFQNHERSYPIRDTIHYPAAHDMIRPLSNDVENIVQWWL</sequence>
<dbReference type="InterPro" id="IPR011162">
    <property type="entry name" value="MHC_I/II-like_Ag-recog"/>
</dbReference>
<evidence type="ECO:0000313" key="7">
    <source>
        <dbReference type="Proteomes" id="UP000663829"/>
    </source>
</evidence>
<dbReference type="EMBL" id="CAJNOQ010000446">
    <property type="protein sequence ID" value="CAF0802260.1"/>
    <property type="molecule type" value="Genomic_DNA"/>
</dbReference>
<gene>
    <name evidence="3" type="ORF">GPM918_LOCUS3580</name>
    <name evidence="4" type="ORF">OVA965_LOCUS6540</name>
    <name evidence="5" type="ORF">SRO942_LOCUS3580</name>
    <name evidence="6" type="ORF">TMI583_LOCUS6536</name>
</gene>
<dbReference type="GO" id="GO:0005654">
    <property type="term" value="C:nucleoplasm"/>
    <property type="evidence" value="ECO:0007669"/>
    <property type="project" value="TreeGrafter"/>
</dbReference>
<keyword evidence="7" id="KW-1185">Reference proteome</keyword>
<dbReference type="InterPro" id="IPR040456">
    <property type="entry name" value="RNase_H2_suB"/>
</dbReference>
<dbReference type="OrthoDB" id="29098at2759"/>
<evidence type="ECO:0000259" key="2">
    <source>
        <dbReference type="Pfam" id="PF17745"/>
    </source>
</evidence>
<dbReference type="PANTHER" id="PTHR13383">
    <property type="entry name" value="RIBONUCLEASE H2 SUBUNIT B"/>
    <property type="match status" value="1"/>
</dbReference>
<dbReference type="PANTHER" id="PTHR13383:SF11">
    <property type="entry name" value="RIBONUCLEASE H2 SUBUNIT B"/>
    <property type="match status" value="1"/>
</dbReference>
<organism evidence="3 7">
    <name type="scientific">Didymodactylos carnosus</name>
    <dbReference type="NCBI Taxonomy" id="1234261"/>
    <lineage>
        <taxon>Eukaryota</taxon>
        <taxon>Metazoa</taxon>
        <taxon>Spiralia</taxon>
        <taxon>Gnathifera</taxon>
        <taxon>Rotifera</taxon>
        <taxon>Eurotatoria</taxon>
        <taxon>Bdelloidea</taxon>
        <taxon>Philodinida</taxon>
        <taxon>Philodinidae</taxon>
        <taxon>Didymodactylos</taxon>
    </lineage>
</organism>
<dbReference type="Proteomes" id="UP000681722">
    <property type="component" value="Unassembled WGS sequence"/>
</dbReference>
<dbReference type="GO" id="GO:0032299">
    <property type="term" value="C:ribonuclease H2 complex"/>
    <property type="evidence" value="ECO:0007669"/>
    <property type="project" value="InterPro"/>
</dbReference>
<evidence type="ECO:0000313" key="3">
    <source>
        <dbReference type="EMBL" id="CAF0802260.1"/>
    </source>
</evidence>
<dbReference type="EMBL" id="CAJNOK010001981">
    <property type="protein sequence ID" value="CAF0838927.1"/>
    <property type="molecule type" value="Genomic_DNA"/>
</dbReference>
<evidence type="ECO:0000256" key="1">
    <source>
        <dbReference type="ARBA" id="ARBA00023180"/>
    </source>
</evidence>
<dbReference type="Pfam" id="PF08892">
    <property type="entry name" value="YqcI_YcgG"/>
    <property type="match status" value="1"/>
</dbReference>
<dbReference type="EMBL" id="CAJOBC010000446">
    <property type="protein sequence ID" value="CAF3587395.1"/>
    <property type="molecule type" value="Genomic_DNA"/>
</dbReference>
<protein>
    <recommendedName>
        <fullName evidence="2">Rnh202 triple barrel domain-containing protein</fullName>
    </recommendedName>
</protein>
<dbReference type="Proteomes" id="UP000677228">
    <property type="component" value="Unassembled WGS sequence"/>
</dbReference>
<accession>A0A813SYQ1</accession>
<proteinExistence type="predicted"/>
<reference evidence="3" key="1">
    <citation type="submission" date="2021-02" db="EMBL/GenBank/DDBJ databases">
        <authorList>
            <person name="Nowell W R."/>
        </authorList>
    </citation>
    <scope>NUCLEOTIDE SEQUENCE</scope>
</reference>
<dbReference type="GO" id="GO:0006401">
    <property type="term" value="P:RNA catabolic process"/>
    <property type="evidence" value="ECO:0007669"/>
    <property type="project" value="TreeGrafter"/>
</dbReference>
<dbReference type="InterPro" id="IPR014988">
    <property type="entry name" value="Uncharacterised_YqcI/YcgG"/>
</dbReference>
<dbReference type="Gene3D" id="1.10.20.120">
    <property type="match status" value="1"/>
</dbReference>
<feature type="domain" description="Rnh202 triple barrel" evidence="2">
    <location>
        <begin position="18"/>
        <end position="77"/>
    </location>
</feature>
<dbReference type="Proteomes" id="UP000682733">
    <property type="component" value="Unassembled WGS sequence"/>
</dbReference>